<dbReference type="AlphaFoldDB" id="A0A060SJ53"/>
<dbReference type="EMBL" id="CCBP010000182">
    <property type="protein sequence ID" value="CDO74537.1"/>
    <property type="molecule type" value="Genomic_DNA"/>
</dbReference>
<comment type="caution">
    <text evidence="2">The sequence shown here is derived from an EMBL/GenBank/DDBJ whole genome shotgun (WGS) entry which is preliminary data.</text>
</comment>
<dbReference type="Proteomes" id="UP000029665">
    <property type="component" value="Unassembled WGS sequence"/>
</dbReference>
<reference evidence="2" key="1">
    <citation type="submission" date="2014-01" db="EMBL/GenBank/DDBJ databases">
        <title>The genome of the white-rot fungus Pycnoporus cinnabarinus: a basidiomycete model with a versatile arsenal for lignocellulosic biomass breakdown.</title>
        <authorList>
            <person name="Levasseur A."/>
            <person name="Lomascolo A."/>
            <person name="Ruiz-Duenas F.J."/>
            <person name="Uzan E."/>
            <person name="Piumi F."/>
            <person name="Kues U."/>
            <person name="Ram A.F.J."/>
            <person name="Murat C."/>
            <person name="Haon M."/>
            <person name="Benoit I."/>
            <person name="Arfi Y."/>
            <person name="Chevret D."/>
            <person name="Drula E."/>
            <person name="Kwon M.J."/>
            <person name="Gouret P."/>
            <person name="Lesage-Meessen L."/>
            <person name="Lombard V."/>
            <person name="Mariette J."/>
            <person name="Noirot C."/>
            <person name="Park J."/>
            <person name="Patyshakuliyeva A."/>
            <person name="Wieneger R.A.B."/>
            <person name="Wosten H.A.B."/>
            <person name="Martin F."/>
            <person name="Coutinho P.M."/>
            <person name="de Vries R."/>
            <person name="Martinez A.T."/>
            <person name="Klopp C."/>
            <person name="Pontarotti P."/>
            <person name="Henrissat B."/>
            <person name="Record E."/>
        </authorList>
    </citation>
    <scope>NUCLEOTIDE SEQUENCE [LARGE SCALE GENOMIC DNA]</scope>
    <source>
        <strain evidence="2">BRFM137</strain>
    </source>
</reference>
<feature type="compositionally biased region" description="Polar residues" evidence="1">
    <location>
        <begin position="316"/>
        <end position="329"/>
    </location>
</feature>
<name>A0A060SJ53_PYCCI</name>
<feature type="compositionally biased region" description="Polar residues" evidence="1">
    <location>
        <begin position="228"/>
        <end position="246"/>
    </location>
</feature>
<dbReference type="STRING" id="5643.A0A060SJ53"/>
<feature type="compositionally biased region" description="Basic and acidic residues" evidence="1">
    <location>
        <begin position="283"/>
        <end position="304"/>
    </location>
</feature>
<evidence type="ECO:0000313" key="3">
    <source>
        <dbReference type="Proteomes" id="UP000029665"/>
    </source>
</evidence>
<evidence type="ECO:0000256" key="1">
    <source>
        <dbReference type="SAM" id="MobiDB-lite"/>
    </source>
</evidence>
<evidence type="ECO:0000313" key="2">
    <source>
        <dbReference type="EMBL" id="CDO74537.1"/>
    </source>
</evidence>
<gene>
    <name evidence="2" type="ORF">BN946_scf184641.g3</name>
</gene>
<organism evidence="2 3">
    <name type="scientific">Pycnoporus cinnabarinus</name>
    <name type="common">Cinnabar-red polypore</name>
    <name type="synonym">Trametes cinnabarina</name>
    <dbReference type="NCBI Taxonomy" id="5643"/>
    <lineage>
        <taxon>Eukaryota</taxon>
        <taxon>Fungi</taxon>
        <taxon>Dikarya</taxon>
        <taxon>Basidiomycota</taxon>
        <taxon>Agaricomycotina</taxon>
        <taxon>Agaricomycetes</taxon>
        <taxon>Polyporales</taxon>
        <taxon>Polyporaceae</taxon>
        <taxon>Trametes</taxon>
    </lineage>
</organism>
<dbReference type="OrthoDB" id="3270165at2759"/>
<accession>A0A060SJ53</accession>
<protein>
    <recommendedName>
        <fullName evidence="4">Fungal-type protein kinase domain-containing protein</fullName>
    </recommendedName>
</protein>
<keyword evidence="3" id="KW-1185">Reference proteome</keyword>
<sequence length="343" mass="38462">MRREAEAGTVKEGHAVQDSSKGVKQKYKVDFMDILKKLITGEMQVRTSERNHEDLQGKGKPETYMALFRQNTGSYFAFWAGDLIEEGSEVVREPCHDLESFYWVFIWAVLRRIDCYREDGQTNDALYLHFFRYARNSTTLARKLKFDWLINAYELIVPDDDHLTTALRKLDWLVAFRQRTAWNPEGRLLTYHEVLTIFEEALGERDLQTTSPKTDSPLGSPDPFPANASATNSDLRTSCQDSPEGNGTSGPAPHYESASANSDLPCTSGVDIEASGPGRKRPRDVADLHSIEDDRSAKRPKPEETPMTPPQRLPETISSPNDVVISQGQLCPDGSKAPLLALG</sequence>
<dbReference type="HOGENOM" id="CLU_809282_0_0_1"/>
<evidence type="ECO:0008006" key="4">
    <source>
        <dbReference type="Google" id="ProtNLM"/>
    </source>
</evidence>
<proteinExistence type="predicted"/>
<feature type="region of interest" description="Disordered" evidence="1">
    <location>
        <begin position="205"/>
        <end position="343"/>
    </location>
</feature>